<name>A0A7D4QP87_9SPHI</name>
<keyword evidence="2" id="KW-1185">Reference proteome</keyword>
<dbReference type="EMBL" id="CP054139">
    <property type="protein sequence ID" value="QKJ28389.1"/>
    <property type="molecule type" value="Genomic_DNA"/>
</dbReference>
<reference evidence="1 2" key="1">
    <citation type="submission" date="2020-05" db="EMBL/GenBank/DDBJ databases">
        <title>Mucilaginibacter mali sp. nov.</title>
        <authorList>
            <person name="Kim H.S."/>
            <person name="Lee K.C."/>
            <person name="Suh M.K."/>
            <person name="Kim J.-S."/>
            <person name="Han K.-I."/>
            <person name="Eom M.K."/>
            <person name="Shin Y.K."/>
            <person name="Lee J.-S."/>
        </authorList>
    </citation>
    <scope>NUCLEOTIDE SEQUENCE [LARGE SCALE GENOMIC DNA]</scope>
    <source>
        <strain evidence="1 2">G2-14</strain>
    </source>
</reference>
<dbReference type="KEGG" id="mmab:HQ865_00975"/>
<sequence length="162" mass="18687">MNYITISGVLLLLISFGAFGQTKEQDLRLQVLKSNRTGHEFIFKTEDRSSTHLTYLGWLSSKKGVHFKIMNSVWSWGHAHRATSRILIFDENDKYLGNYPLTITDDLPTFIKGNKLVFINKRANNSCDPKLTTYVNFDEGIPHEFFRRCSVKGGDIYTFNKE</sequence>
<protein>
    <submittedName>
        <fullName evidence="1">Uncharacterized protein</fullName>
    </submittedName>
</protein>
<dbReference type="RefSeq" id="WP_173413091.1">
    <property type="nucleotide sequence ID" value="NZ_CP054139.1"/>
</dbReference>
<evidence type="ECO:0000313" key="2">
    <source>
        <dbReference type="Proteomes" id="UP000505355"/>
    </source>
</evidence>
<accession>A0A7D4QP87</accession>
<evidence type="ECO:0000313" key="1">
    <source>
        <dbReference type="EMBL" id="QKJ28389.1"/>
    </source>
</evidence>
<proteinExistence type="predicted"/>
<organism evidence="1 2">
    <name type="scientific">Mucilaginibacter mali</name>
    <dbReference type="NCBI Taxonomy" id="2740462"/>
    <lineage>
        <taxon>Bacteria</taxon>
        <taxon>Pseudomonadati</taxon>
        <taxon>Bacteroidota</taxon>
        <taxon>Sphingobacteriia</taxon>
        <taxon>Sphingobacteriales</taxon>
        <taxon>Sphingobacteriaceae</taxon>
        <taxon>Mucilaginibacter</taxon>
    </lineage>
</organism>
<gene>
    <name evidence="1" type="ORF">HQ865_00975</name>
</gene>
<dbReference type="Proteomes" id="UP000505355">
    <property type="component" value="Chromosome"/>
</dbReference>
<dbReference type="AlphaFoldDB" id="A0A7D4QP87"/>